<dbReference type="EMBL" id="LWDX02003993">
    <property type="protein sequence ID" value="OEL37842.1"/>
    <property type="molecule type" value="Genomic_DNA"/>
</dbReference>
<dbReference type="STRING" id="888268.A0A1E5WKB2"/>
<name>A0A1E5WKB2_9POAL</name>
<dbReference type="Proteomes" id="UP000095767">
    <property type="component" value="Unassembled WGS sequence"/>
</dbReference>
<feature type="compositionally biased region" description="Polar residues" evidence="1">
    <location>
        <begin position="45"/>
        <end position="63"/>
    </location>
</feature>
<dbReference type="AlphaFoldDB" id="A0A1E5WKB2"/>
<comment type="caution">
    <text evidence="2">The sequence shown here is derived from an EMBL/GenBank/DDBJ whole genome shotgun (WGS) entry which is preliminary data.</text>
</comment>
<evidence type="ECO:0000313" key="2">
    <source>
        <dbReference type="EMBL" id="OEL37842.1"/>
    </source>
</evidence>
<proteinExistence type="predicted"/>
<evidence type="ECO:0000313" key="3">
    <source>
        <dbReference type="Proteomes" id="UP000095767"/>
    </source>
</evidence>
<sequence>MARRVLSKKVIRAFQVVILHFNLVRWAGLWPHAYFRHILEPEGENQVQPTSTSRRNSLQNGSFHSPDVVEMRSTGQALDSMEAGRREQ</sequence>
<evidence type="ECO:0000256" key="1">
    <source>
        <dbReference type="SAM" id="MobiDB-lite"/>
    </source>
</evidence>
<accession>A0A1E5WKB2</accession>
<protein>
    <submittedName>
        <fullName evidence="2">Uncharacterized protein</fullName>
    </submittedName>
</protein>
<keyword evidence="3" id="KW-1185">Reference proteome</keyword>
<feature type="region of interest" description="Disordered" evidence="1">
    <location>
        <begin position="43"/>
        <end position="88"/>
    </location>
</feature>
<reference evidence="2 3" key="1">
    <citation type="submission" date="2016-09" db="EMBL/GenBank/DDBJ databases">
        <title>The draft genome of Dichanthelium oligosanthes: A C3 panicoid grass species.</title>
        <authorList>
            <person name="Studer A.J."/>
            <person name="Schnable J.C."/>
            <person name="Brutnell T.P."/>
        </authorList>
    </citation>
    <scope>NUCLEOTIDE SEQUENCE [LARGE SCALE GENOMIC DNA]</scope>
    <source>
        <strain evidence="3">cv. Kellogg 1175</strain>
        <tissue evidence="2">Leaf</tissue>
    </source>
</reference>
<gene>
    <name evidence="2" type="ORF">BAE44_0001140</name>
</gene>
<organism evidence="2 3">
    <name type="scientific">Dichanthelium oligosanthes</name>
    <dbReference type="NCBI Taxonomy" id="888268"/>
    <lineage>
        <taxon>Eukaryota</taxon>
        <taxon>Viridiplantae</taxon>
        <taxon>Streptophyta</taxon>
        <taxon>Embryophyta</taxon>
        <taxon>Tracheophyta</taxon>
        <taxon>Spermatophyta</taxon>
        <taxon>Magnoliopsida</taxon>
        <taxon>Liliopsida</taxon>
        <taxon>Poales</taxon>
        <taxon>Poaceae</taxon>
        <taxon>PACMAD clade</taxon>
        <taxon>Panicoideae</taxon>
        <taxon>Panicodae</taxon>
        <taxon>Paniceae</taxon>
        <taxon>Dichantheliinae</taxon>
        <taxon>Dichanthelium</taxon>
    </lineage>
</organism>